<dbReference type="Proteomes" id="UP001501637">
    <property type="component" value="Unassembled WGS sequence"/>
</dbReference>
<proteinExistence type="predicted"/>
<evidence type="ECO:0000313" key="2">
    <source>
        <dbReference type="Proteomes" id="UP001501637"/>
    </source>
</evidence>
<protein>
    <submittedName>
        <fullName evidence="1">Uncharacterized protein</fullName>
    </submittedName>
</protein>
<keyword evidence="2" id="KW-1185">Reference proteome</keyword>
<reference evidence="2" key="1">
    <citation type="journal article" date="2019" name="Int. J. Syst. Evol. Microbiol.">
        <title>The Global Catalogue of Microorganisms (GCM) 10K type strain sequencing project: providing services to taxonomists for standard genome sequencing and annotation.</title>
        <authorList>
            <consortium name="The Broad Institute Genomics Platform"/>
            <consortium name="The Broad Institute Genome Sequencing Center for Infectious Disease"/>
            <person name="Wu L."/>
            <person name="Ma J."/>
        </authorList>
    </citation>
    <scope>NUCLEOTIDE SEQUENCE [LARGE SCALE GENOMIC DNA]</scope>
    <source>
        <strain evidence="2">JCM 9092</strain>
    </source>
</reference>
<evidence type="ECO:0000313" key="1">
    <source>
        <dbReference type="EMBL" id="GAA3140519.1"/>
    </source>
</evidence>
<gene>
    <name evidence="1" type="ORF">GCM10010449_70580</name>
</gene>
<organism evidence="1 2">
    <name type="scientific">Streptomyces rectiviolaceus</name>
    <dbReference type="NCBI Taxonomy" id="332591"/>
    <lineage>
        <taxon>Bacteria</taxon>
        <taxon>Bacillati</taxon>
        <taxon>Actinomycetota</taxon>
        <taxon>Actinomycetes</taxon>
        <taxon>Kitasatosporales</taxon>
        <taxon>Streptomycetaceae</taxon>
        <taxon>Streptomyces</taxon>
    </lineage>
</organism>
<sequence length="72" mass="7539">MGEHNRENETQPDCDCCRGSAPCRRGTGLVRPGPDADAQCGHANAHRGHAYADLDSVGDCDPDPVEVALPGP</sequence>
<comment type="caution">
    <text evidence="1">The sequence shown here is derived from an EMBL/GenBank/DDBJ whole genome shotgun (WGS) entry which is preliminary data.</text>
</comment>
<name>A0ABP6NDW8_9ACTN</name>
<accession>A0ABP6NDW8</accession>
<dbReference type="EMBL" id="BAAAUG010000162">
    <property type="protein sequence ID" value="GAA3140519.1"/>
    <property type="molecule type" value="Genomic_DNA"/>
</dbReference>